<evidence type="ECO:0000259" key="12">
    <source>
        <dbReference type="PROSITE" id="PS51198"/>
    </source>
</evidence>
<evidence type="ECO:0000256" key="3">
    <source>
        <dbReference type="ARBA" id="ARBA00022801"/>
    </source>
</evidence>
<reference evidence="14" key="1">
    <citation type="journal article" date="2021" name="PeerJ">
        <title>Extensive microbial diversity within the chicken gut microbiome revealed by metagenomics and culture.</title>
        <authorList>
            <person name="Gilroy R."/>
            <person name="Ravi A."/>
            <person name="Getino M."/>
            <person name="Pursley I."/>
            <person name="Horton D.L."/>
            <person name="Alikhan N.F."/>
            <person name="Baker D."/>
            <person name="Gharbi K."/>
            <person name="Hall N."/>
            <person name="Watson M."/>
            <person name="Adriaenssens E.M."/>
            <person name="Foster-Nyarko E."/>
            <person name="Jarju S."/>
            <person name="Secka A."/>
            <person name="Antonio M."/>
            <person name="Oren A."/>
            <person name="Chaudhuri R.R."/>
            <person name="La Ragione R."/>
            <person name="Hildebrand F."/>
            <person name="Pallen M.J."/>
        </authorList>
    </citation>
    <scope>NUCLEOTIDE SEQUENCE</scope>
    <source>
        <strain evidence="14">CHK186-16707</strain>
    </source>
</reference>
<evidence type="ECO:0000313" key="15">
    <source>
        <dbReference type="Proteomes" id="UP000824225"/>
    </source>
</evidence>
<proteinExistence type="inferred from homology"/>
<dbReference type="InterPro" id="IPR013986">
    <property type="entry name" value="DExx_box_DNA_helicase_dom_sf"/>
</dbReference>
<feature type="domain" description="UvrD-like helicase C-terminal" evidence="13">
    <location>
        <begin position="294"/>
        <end position="549"/>
    </location>
</feature>
<evidence type="ECO:0000256" key="10">
    <source>
        <dbReference type="PROSITE-ProRule" id="PRU00560"/>
    </source>
</evidence>
<evidence type="ECO:0000313" key="14">
    <source>
        <dbReference type="EMBL" id="HJA09529.1"/>
    </source>
</evidence>
<dbReference type="Pfam" id="PF00580">
    <property type="entry name" value="UvrD-helicase"/>
    <property type="match status" value="1"/>
</dbReference>
<protein>
    <recommendedName>
        <fullName evidence="8">DNA 3'-5' helicase</fullName>
        <ecNumber evidence="8">5.6.2.4</ecNumber>
    </recommendedName>
</protein>
<comment type="catalytic activity">
    <reaction evidence="9">
        <text>ATP + H2O = ADP + phosphate + H(+)</text>
        <dbReference type="Rhea" id="RHEA:13065"/>
        <dbReference type="ChEBI" id="CHEBI:15377"/>
        <dbReference type="ChEBI" id="CHEBI:15378"/>
        <dbReference type="ChEBI" id="CHEBI:30616"/>
        <dbReference type="ChEBI" id="CHEBI:43474"/>
        <dbReference type="ChEBI" id="CHEBI:456216"/>
        <dbReference type="EC" id="5.6.2.4"/>
    </reaction>
</comment>
<comment type="similarity">
    <text evidence="1">Belongs to the helicase family. UvrD subfamily.</text>
</comment>
<dbReference type="PROSITE" id="PS51198">
    <property type="entry name" value="UVRD_HELICASE_ATP_BIND"/>
    <property type="match status" value="1"/>
</dbReference>
<dbReference type="PROSITE" id="PS51217">
    <property type="entry name" value="UVRD_HELICASE_CTER"/>
    <property type="match status" value="1"/>
</dbReference>
<evidence type="ECO:0000256" key="5">
    <source>
        <dbReference type="ARBA" id="ARBA00022840"/>
    </source>
</evidence>
<dbReference type="Pfam" id="PF13361">
    <property type="entry name" value="UvrD_C"/>
    <property type="match status" value="1"/>
</dbReference>
<evidence type="ECO:0000256" key="11">
    <source>
        <dbReference type="SAM" id="MobiDB-lite"/>
    </source>
</evidence>
<feature type="region of interest" description="Disordered" evidence="11">
    <location>
        <begin position="666"/>
        <end position="691"/>
    </location>
</feature>
<evidence type="ECO:0000256" key="9">
    <source>
        <dbReference type="ARBA" id="ARBA00048988"/>
    </source>
</evidence>
<dbReference type="InterPro" id="IPR000212">
    <property type="entry name" value="DNA_helicase_UvrD/REP"/>
</dbReference>
<evidence type="ECO:0000259" key="13">
    <source>
        <dbReference type="PROSITE" id="PS51217"/>
    </source>
</evidence>
<dbReference type="PANTHER" id="PTHR11070">
    <property type="entry name" value="UVRD / RECB / PCRA DNA HELICASE FAMILY MEMBER"/>
    <property type="match status" value="1"/>
</dbReference>
<dbReference type="InterPro" id="IPR014016">
    <property type="entry name" value="UvrD-like_ATP-bd"/>
</dbReference>
<dbReference type="GO" id="GO:0000725">
    <property type="term" value="P:recombinational repair"/>
    <property type="evidence" value="ECO:0007669"/>
    <property type="project" value="TreeGrafter"/>
</dbReference>
<gene>
    <name evidence="14" type="ORF">H9962_10150</name>
</gene>
<dbReference type="SUPFAM" id="SSF52540">
    <property type="entry name" value="P-loop containing nucleoside triphosphate hydrolases"/>
    <property type="match status" value="1"/>
</dbReference>
<comment type="caution">
    <text evidence="14">The sequence shown here is derived from an EMBL/GenBank/DDBJ whole genome shotgun (WGS) entry which is preliminary data.</text>
</comment>
<dbReference type="GO" id="GO:0005829">
    <property type="term" value="C:cytosol"/>
    <property type="evidence" value="ECO:0007669"/>
    <property type="project" value="TreeGrafter"/>
</dbReference>
<dbReference type="Gene3D" id="1.10.486.10">
    <property type="entry name" value="PCRA, domain 4"/>
    <property type="match status" value="1"/>
</dbReference>
<keyword evidence="2 10" id="KW-0547">Nucleotide-binding</keyword>
<dbReference type="Gene3D" id="1.10.10.160">
    <property type="match status" value="1"/>
</dbReference>
<keyword evidence="5 10" id="KW-0067">ATP-binding</keyword>
<evidence type="ECO:0000256" key="7">
    <source>
        <dbReference type="ARBA" id="ARBA00034617"/>
    </source>
</evidence>
<name>A0A9D2HFH5_9BACT</name>
<reference evidence="14" key="2">
    <citation type="submission" date="2021-04" db="EMBL/GenBank/DDBJ databases">
        <authorList>
            <person name="Gilroy R."/>
        </authorList>
    </citation>
    <scope>NUCLEOTIDE SEQUENCE</scope>
    <source>
        <strain evidence="14">CHK186-16707</strain>
    </source>
</reference>
<comment type="catalytic activity">
    <reaction evidence="7">
        <text>Couples ATP hydrolysis with the unwinding of duplex DNA by translocating in the 3'-5' direction.</text>
        <dbReference type="EC" id="5.6.2.4"/>
    </reaction>
</comment>
<dbReference type="PANTHER" id="PTHR11070:SF3">
    <property type="entry name" value="DNA 3'-5' HELICASE"/>
    <property type="match status" value="1"/>
</dbReference>
<dbReference type="Gene3D" id="3.40.50.300">
    <property type="entry name" value="P-loop containing nucleotide triphosphate hydrolases"/>
    <property type="match status" value="2"/>
</dbReference>
<dbReference type="Proteomes" id="UP000824225">
    <property type="component" value="Unassembled WGS sequence"/>
</dbReference>
<dbReference type="GO" id="GO:0005524">
    <property type="term" value="F:ATP binding"/>
    <property type="evidence" value="ECO:0007669"/>
    <property type="project" value="UniProtKB-UniRule"/>
</dbReference>
<dbReference type="GO" id="GO:0043138">
    <property type="term" value="F:3'-5' DNA helicase activity"/>
    <property type="evidence" value="ECO:0007669"/>
    <property type="project" value="UniProtKB-EC"/>
</dbReference>
<dbReference type="InterPro" id="IPR014017">
    <property type="entry name" value="DNA_helicase_UvrD-like_C"/>
</dbReference>
<feature type="binding site" evidence="10">
    <location>
        <begin position="25"/>
        <end position="32"/>
    </location>
    <ligand>
        <name>ATP</name>
        <dbReference type="ChEBI" id="CHEBI:30616"/>
    </ligand>
</feature>
<dbReference type="InterPro" id="IPR027417">
    <property type="entry name" value="P-loop_NTPase"/>
</dbReference>
<dbReference type="AlphaFoldDB" id="A0A9D2HFH5"/>
<dbReference type="EMBL" id="DXAN01000032">
    <property type="protein sequence ID" value="HJA09529.1"/>
    <property type="molecule type" value="Genomic_DNA"/>
</dbReference>
<organism evidence="14 15">
    <name type="scientific">Candidatus Mailhella merdigallinarum</name>
    <dbReference type="NCBI Taxonomy" id="2838658"/>
    <lineage>
        <taxon>Bacteria</taxon>
        <taxon>Pseudomonadati</taxon>
        <taxon>Thermodesulfobacteriota</taxon>
        <taxon>Desulfovibrionia</taxon>
        <taxon>Desulfovibrionales</taxon>
        <taxon>Desulfovibrionaceae</taxon>
        <taxon>Mailhella</taxon>
    </lineage>
</organism>
<accession>A0A9D2HFH5</accession>
<dbReference type="GO" id="GO:0003677">
    <property type="term" value="F:DNA binding"/>
    <property type="evidence" value="ECO:0007669"/>
    <property type="project" value="InterPro"/>
</dbReference>
<keyword evidence="6" id="KW-0413">Isomerase</keyword>
<evidence type="ECO:0000256" key="1">
    <source>
        <dbReference type="ARBA" id="ARBA00009922"/>
    </source>
</evidence>
<keyword evidence="4 10" id="KW-0347">Helicase</keyword>
<sequence>MDISQLNEAQRQAVTAPEGPVLVIAGAGSGKTRTIVHRLAWLVEQGWSARSILLLTFTRKAAHEMLERASRLLDQELMGVQGGTFHGFAFSVLRRYPPAWVEERGAGLSVMDAADSGAAIQHCKETLGIGKGDRTFPRTQAVIGLLSKARNKELELEEILRREAQHLLPHAADLARLGEAYAAYRREHALLDYDDLLFELEAMLRERRDVLELQRRRFRQILVDEYQDTNKVQARLVRLLAGESDTGGNVMAVGDDAQSIYAFRGATVHNILDFPRLFPGTRIVRLEENYRSIQPVLDVANAVLENAPEGYRKRLFSRREVPDGAAVRLYRPLSDLSQAQLAARRIEELLDRCRPRDIAVLFRAGYQSYHLEVELNKRGIRFRKYGGLRYAEASHVKDVLAFARLVVNPLDLPSFERVAALSRGIGPKTSRKLYDLASRGEQAALAKACARYPEFRADIELVTALRLKAASPERAVDDILEHYRPRLETLYPDDWPRRLQGLEELSTIAATYDDLALFIGDLSLESPEEQEQEEELERVVLSTVHSAKGLEWSAVLIIDLVEDRFPSRHALTRPDDFEEERRLMYVACTRARDTLDLFVPMTLFNRAAGGQEPATPSPFVRELPLDDLEEIYEGYGGAVSRRSSRAAARSDTLPGAMFSPLSALARPRMEQPEPPEDFGPPEGEESEELPRARRARRAVDPDADYLAAVAADPNAEIPPDAGRGVRSCRLGYCRHRVFGRGKIVEELPPDKYRVNFPGFGLKVILAAYLSLESS</sequence>
<dbReference type="CDD" id="cd17932">
    <property type="entry name" value="DEXQc_UvrD"/>
    <property type="match status" value="1"/>
</dbReference>
<dbReference type="GO" id="GO:0016787">
    <property type="term" value="F:hydrolase activity"/>
    <property type="evidence" value="ECO:0007669"/>
    <property type="project" value="UniProtKB-UniRule"/>
</dbReference>
<feature type="domain" description="UvrD-like helicase ATP-binding" evidence="12">
    <location>
        <begin position="4"/>
        <end position="293"/>
    </location>
</feature>
<evidence type="ECO:0000256" key="8">
    <source>
        <dbReference type="ARBA" id="ARBA00034808"/>
    </source>
</evidence>
<evidence type="ECO:0000256" key="2">
    <source>
        <dbReference type="ARBA" id="ARBA00022741"/>
    </source>
</evidence>
<dbReference type="EC" id="5.6.2.4" evidence="8"/>
<keyword evidence="3 10" id="KW-0378">Hydrolase</keyword>
<evidence type="ECO:0000256" key="6">
    <source>
        <dbReference type="ARBA" id="ARBA00023235"/>
    </source>
</evidence>
<evidence type="ECO:0000256" key="4">
    <source>
        <dbReference type="ARBA" id="ARBA00022806"/>
    </source>
</evidence>